<keyword evidence="1" id="KW-0812">Transmembrane</keyword>
<feature type="transmembrane region" description="Helical" evidence="1">
    <location>
        <begin position="112"/>
        <end position="131"/>
    </location>
</feature>
<feature type="transmembrane region" description="Helical" evidence="1">
    <location>
        <begin position="62"/>
        <end position="79"/>
    </location>
</feature>
<evidence type="ECO:0000313" key="3">
    <source>
        <dbReference type="EMBL" id="ALC82712.1"/>
    </source>
</evidence>
<dbReference type="EMBL" id="CP012600">
    <property type="protein sequence ID" value="ALC82712.1"/>
    <property type="molecule type" value="Genomic_DNA"/>
</dbReference>
<feature type="transmembrane region" description="Helical" evidence="1">
    <location>
        <begin position="86"/>
        <end position="106"/>
    </location>
</feature>
<feature type="domain" description="VanZ-like" evidence="2">
    <location>
        <begin position="8"/>
        <end position="129"/>
    </location>
</feature>
<sequence length="143" mass="16540">MLLALILLFMGFMLVLICTESFQLLMRYHHVSFNLHKNPNLSSFFDFNFAEFQSNDVVIQKAGHTLCFFILVILFTLYFRSLKSAVAVSIAFAFFTEIVQMFFGRHGCLRDVIIDSIGILLFVIIYTVFSLNRMTPMNRSSLK</sequence>
<proteinExistence type="predicted"/>
<name>A0A0M3RA78_9BACI</name>
<gene>
    <name evidence="3" type="ORF">AM592_14825</name>
</gene>
<reference evidence="3 4" key="2">
    <citation type="journal article" date="2016" name="Int. J. Syst. Evol. Microbiol.">
        <title>Bacillus gobiensis sp. nov., isolated from a soil sample.</title>
        <authorList>
            <person name="Liu B."/>
            <person name="Liu G.H."/>
            <person name="Cetin S."/>
            <person name="Schumann P."/>
            <person name="Pan Z.Z."/>
            <person name="Chen Q.Q."/>
        </authorList>
    </citation>
    <scope>NUCLEOTIDE SEQUENCE [LARGE SCALE GENOMIC DNA]</scope>
    <source>
        <strain evidence="3 4">FJAT-4402</strain>
    </source>
</reference>
<keyword evidence="1" id="KW-0472">Membrane</keyword>
<dbReference type="OrthoDB" id="2659829at2"/>
<evidence type="ECO:0000313" key="4">
    <source>
        <dbReference type="Proteomes" id="UP000067625"/>
    </source>
</evidence>
<reference evidence="4" key="1">
    <citation type="submission" date="2015-08" db="EMBL/GenBank/DDBJ databases">
        <title>Genome sequencing project for genomic taxonomy and phylogenomics of Bacillus-like bacteria.</title>
        <authorList>
            <person name="Liu B."/>
            <person name="Wang J."/>
            <person name="Zhu Y."/>
            <person name="Liu G."/>
            <person name="Chen Q."/>
            <person name="Chen Z."/>
            <person name="Lan J."/>
            <person name="Che J."/>
            <person name="Ge C."/>
            <person name="Shi H."/>
            <person name="Pan Z."/>
            <person name="Liu X."/>
        </authorList>
    </citation>
    <scope>NUCLEOTIDE SEQUENCE [LARGE SCALE GENOMIC DNA]</scope>
    <source>
        <strain evidence="4">FJAT-4402</strain>
    </source>
</reference>
<dbReference type="AlphaFoldDB" id="A0A0M3RA78"/>
<dbReference type="Pfam" id="PF04892">
    <property type="entry name" value="VanZ"/>
    <property type="match status" value="1"/>
</dbReference>
<keyword evidence="1" id="KW-1133">Transmembrane helix</keyword>
<accession>A0A0M3RA78</accession>
<protein>
    <recommendedName>
        <fullName evidence="2">VanZ-like domain-containing protein</fullName>
    </recommendedName>
</protein>
<keyword evidence="4" id="KW-1185">Reference proteome</keyword>
<dbReference type="Proteomes" id="UP000067625">
    <property type="component" value="Chromosome"/>
</dbReference>
<dbReference type="RefSeq" id="WP_053604522.1">
    <property type="nucleotide sequence ID" value="NZ_CP012600.1"/>
</dbReference>
<dbReference type="PATRIC" id="fig|1441095.3.peg.3273"/>
<evidence type="ECO:0000259" key="2">
    <source>
        <dbReference type="Pfam" id="PF04892"/>
    </source>
</evidence>
<organism evidence="3 4">
    <name type="scientific">Bacillus gobiensis</name>
    <dbReference type="NCBI Taxonomy" id="1441095"/>
    <lineage>
        <taxon>Bacteria</taxon>
        <taxon>Bacillati</taxon>
        <taxon>Bacillota</taxon>
        <taxon>Bacilli</taxon>
        <taxon>Bacillales</taxon>
        <taxon>Bacillaceae</taxon>
        <taxon>Bacillus</taxon>
    </lineage>
</organism>
<dbReference type="NCBIfam" id="NF037970">
    <property type="entry name" value="vanZ_1"/>
    <property type="match status" value="1"/>
</dbReference>
<evidence type="ECO:0000256" key="1">
    <source>
        <dbReference type="SAM" id="Phobius"/>
    </source>
</evidence>
<dbReference type="InterPro" id="IPR006976">
    <property type="entry name" value="VanZ-like"/>
</dbReference>